<accession>A0AAP8MES0</accession>
<dbReference type="AlphaFoldDB" id="A0AAP8MES0"/>
<dbReference type="InterPro" id="IPR009883">
    <property type="entry name" value="YgfX"/>
</dbReference>
<sequence>MLVGAAGHIELAALCALFIGLWSPQLVAQPWVGWQLGWHGGGWTLDRGNGNEPVQLERASRMGPGGIYLSLRDMRGVRYPVWILADAVPHEVRRRLRVRLTLERGV</sequence>
<proteinExistence type="predicted"/>
<reference evidence="1 2" key="1">
    <citation type="submission" date="2018-01" db="EMBL/GenBank/DDBJ databases">
        <title>The draft genome sequence of Halioglobus japonicus S1-36.</title>
        <authorList>
            <person name="Du Z.-J."/>
            <person name="Shi M.-J."/>
        </authorList>
    </citation>
    <scope>NUCLEOTIDE SEQUENCE [LARGE SCALE GENOMIC DNA]</scope>
    <source>
        <strain evidence="1 2">S1-36</strain>
    </source>
</reference>
<dbReference type="EMBL" id="PKUR01000002">
    <property type="protein sequence ID" value="PLW86481.1"/>
    <property type="molecule type" value="Genomic_DNA"/>
</dbReference>
<name>A0AAP8MES0_9GAMM</name>
<evidence type="ECO:0000313" key="2">
    <source>
        <dbReference type="Proteomes" id="UP000235162"/>
    </source>
</evidence>
<organism evidence="1 2">
    <name type="scientific">Halioglobus japonicus</name>
    <dbReference type="NCBI Taxonomy" id="930805"/>
    <lineage>
        <taxon>Bacteria</taxon>
        <taxon>Pseudomonadati</taxon>
        <taxon>Pseudomonadota</taxon>
        <taxon>Gammaproteobacteria</taxon>
        <taxon>Cellvibrionales</taxon>
        <taxon>Halieaceae</taxon>
        <taxon>Halioglobus</taxon>
    </lineage>
</organism>
<dbReference type="KEGG" id="hja:BST95_09690"/>
<comment type="caution">
    <text evidence="1">The sequence shown here is derived from an EMBL/GenBank/DDBJ whole genome shotgun (WGS) entry which is preliminary data.</text>
</comment>
<dbReference type="Proteomes" id="UP000235162">
    <property type="component" value="Unassembled WGS sequence"/>
</dbReference>
<keyword evidence="2" id="KW-1185">Reference proteome</keyword>
<dbReference type="RefSeq" id="WP_084199083.1">
    <property type="nucleotide sequence ID" value="NZ_BMYL01000002.1"/>
</dbReference>
<dbReference type="Pfam" id="PF07254">
    <property type="entry name" value="Cpta_toxin"/>
    <property type="match status" value="1"/>
</dbReference>
<protein>
    <submittedName>
        <fullName evidence="1">Uncharacterized protein</fullName>
    </submittedName>
</protein>
<gene>
    <name evidence="1" type="ORF">C0029_08725</name>
</gene>
<evidence type="ECO:0000313" key="1">
    <source>
        <dbReference type="EMBL" id="PLW86481.1"/>
    </source>
</evidence>